<feature type="transmembrane region" description="Helical" evidence="1">
    <location>
        <begin position="86"/>
        <end position="108"/>
    </location>
</feature>
<keyword evidence="1" id="KW-0472">Membrane</keyword>
<sequence>MKNLDKYILKVGKKTLLLIAGLVWGFAGFRVFTLGQGDVQINHGNWIISLIVASIVFYAFFKFIFSKMSRKHTRRIMNSSLQKHCVFSFFDFKSYCIMGFMIFFGITIRNLGVFNPVYVGTFYMGLGGALFMAGVSFLINSLNFENTKLKYNS</sequence>
<keyword evidence="3" id="KW-1185">Reference proteome</keyword>
<feature type="transmembrane region" description="Helical" evidence="1">
    <location>
        <begin position="16"/>
        <end position="34"/>
    </location>
</feature>
<dbReference type="RefSeq" id="WP_343825328.1">
    <property type="nucleotide sequence ID" value="NZ_BAAACI010000005.1"/>
</dbReference>
<keyword evidence="1" id="KW-1133">Transmembrane helix</keyword>
<evidence type="ECO:0008006" key="4">
    <source>
        <dbReference type="Google" id="ProtNLM"/>
    </source>
</evidence>
<gene>
    <name evidence="2" type="ORF">GCM10008908_15880</name>
</gene>
<feature type="transmembrane region" description="Helical" evidence="1">
    <location>
        <begin position="120"/>
        <end position="140"/>
    </location>
</feature>
<accession>A0ABN1KN09</accession>
<protein>
    <recommendedName>
        <fullName evidence="4">DUF3796 domain-containing protein</fullName>
    </recommendedName>
</protein>
<organism evidence="2 3">
    <name type="scientific">Clostridium subterminale</name>
    <dbReference type="NCBI Taxonomy" id="1550"/>
    <lineage>
        <taxon>Bacteria</taxon>
        <taxon>Bacillati</taxon>
        <taxon>Bacillota</taxon>
        <taxon>Clostridia</taxon>
        <taxon>Eubacteriales</taxon>
        <taxon>Clostridiaceae</taxon>
        <taxon>Clostridium</taxon>
    </lineage>
</organism>
<evidence type="ECO:0000256" key="1">
    <source>
        <dbReference type="SAM" id="Phobius"/>
    </source>
</evidence>
<dbReference type="Proteomes" id="UP001501047">
    <property type="component" value="Unassembled WGS sequence"/>
</dbReference>
<proteinExistence type="predicted"/>
<keyword evidence="1" id="KW-0812">Transmembrane</keyword>
<name>A0ABN1KN09_CLOSU</name>
<feature type="transmembrane region" description="Helical" evidence="1">
    <location>
        <begin position="46"/>
        <end position="65"/>
    </location>
</feature>
<comment type="caution">
    <text evidence="2">The sequence shown here is derived from an EMBL/GenBank/DDBJ whole genome shotgun (WGS) entry which is preliminary data.</text>
</comment>
<dbReference type="EMBL" id="BAAACI010000005">
    <property type="protein sequence ID" value="GAA0771515.1"/>
    <property type="molecule type" value="Genomic_DNA"/>
</dbReference>
<evidence type="ECO:0000313" key="3">
    <source>
        <dbReference type="Proteomes" id="UP001501047"/>
    </source>
</evidence>
<evidence type="ECO:0000313" key="2">
    <source>
        <dbReference type="EMBL" id="GAA0771515.1"/>
    </source>
</evidence>
<reference evidence="2 3" key="1">
    <citation type="journal article" date="2019" name="Int. J. Syst. Evol. Microbiol.">
        <title>The Global Catalogue of Microorganisms (GCM) 10K type strain sequencing project: providing services to taxonomists for standard genome sequencing and annotation.</title>
        <authorList>
            <consortium name="The Broad Institute Genomics Platform"/>
            <consortium name="The Broad Institute Genome Sequencing Center for Infectious Disease"/>
            <person name="Wu L."/>
            <person name="Ma J."/>
        </authorList>
    </citation>
    <scope>NUCLEOTIDE SEQUENCE [LARGE SCALE GENOMIC DNA]</scope>
    <source>
        <strain evidence="2 3">JCM 1417</strain>
    </source>
</reference>